<protein>
    <recommendedName>
        <fullName evidence="4">Outer membrane lipoprotein-sorting protein</fullName>
    </recommendedName>
</protein>
<dbReference type="AlphaFoldDB" id="A0A918RVE7"/>
<reference evidence="2" key="2">
    <citation type="submission" date="2020-09" db="EMBL/GenBank/DDBJ databases">
        <authorList>
            <person name="Sun Q."/>
            <person name="Kim S."/>
        </authorList>
    </citation>
    <scope>NUCLEOTIDE SEQUENCE</scope>
    <source>
        <strain evidence="2">KCTC 12711</strain>
    </source>
</reference>
<keyword evidence="3" id="KW-1185">Reference proteome</keyword>
<evidence type="ECO:0008006" key="4">
    <source>
        <dbReference type="Google" id="ProtNLM"/>
    </source>
</evidence>
<dbReference type="RefSeq" id="WP_189401686.1">
    <property type="nucleotide sequence ID" value="NZ_BMXA01000004.1"/>
</dbReference>
<evidence type="ECO:0000313" key="3">
    <source>
        <dbReference type="Proteomes" id="UP000614811"/>
    </source>
</evidence>
<sequence length="289" mass="31971">MFAPLRFIKTLVVGVFVLALSACATTFPTPQNAPPSTDSSLSGAMLFGQTFDAHGGEHLSELDNVSVGITGKWKQLIRRIQPLVTDYAYRVESQERLFPKERVYAAHYTGPAGNKSVYRSPDTITVHYNGVESTDSAVLSSTALTADAFHLFLLGPLALEPWQAQFERLADAPLNGELHHRIHLNLAPGFGYGQQDQVVLWIDSKTKLTRMIQITLTGHDSTKAAHVEVEYLDYLVKGEYTFPAKFFERVNAPIAIDAHAWELTELQINSDYSVDDVRKPGLGNAKLVN</sequence>
<dbReference type="EMBL" id="BMXA01000004">
    <property type="protein sequence ID" value="GHA14051.1"/>
    <property type="molecule type" value="Genomic_DNA"/>
</dbReference>
<keyword evidence="1" id="KW-0732">Signal</keyword>
<evidence type="ECO:0000313" key="2">
    <source>
        <dbReference type="EMBL" id="GHA14051.1"/>
    </source>
</evidence>
<dbReference type="Proteomes" id="UP000614811">
    <property type="component" value="Unassembled WGS sequence"/>
</dbReference>
<organism evidence="2 3">
    <name type="scientific">Arenicella chitinivorans</name>
    <dbReference type="NCBI Taxonomy" id="1329800"/>
    <lineage>
        <taxon>Bacteria</taxon>
        <taxon>Pseudomonadati</taxon>
        <taxon>Pseudomonadota</taxon>
        <taxon>Gammaproteobacteria</taxon>
        <taxon>Arenicellales</taxon>
        <taxon>Arenicellaceae</taxon>
        <taxon>Arenicella</taxon>
    </lineage>
</organism>
<dbReference type="PROSITE" id="PS51257">
    <property type="entry name" value="PROKAR_LIPOPROTEIN"/>
    <property type="match status" value="1"/>
</dbReference>
<proteinExistence type="predicted"/>
<comment type="caution">
    <text evidence="2">The sequence shown here is derived from an EMBL/GenBank/DDBJ whole genome shotgun (WGS) entry which is preliminary data.</text>
</comment>
<accession>A0A918RVE7</accession>
<name>A0A918RVE7_9GAMM</name>
<gene>
    <name evidence="2" type="ORF">GCM10008090_24790</name>
</gene>
<evidence type="ECO:0000256" key="1">
    <source>
        <dbReference type="SAM" id="SignalP"/>
    </source>
</evidence>
<feature type="signal peptide" evidence="1">
    <location>
        <begin position="1"/>
        <end position="24"/>
    </location>
</feature>
<reference evidence="2" key="1">
    <citation type="journal article" date="2014" name="Int. J. Syst. Evol. Microbiol.">
        <title>Complete genome sequence of Corynebacterium casei LMG S-19264T (=DSM 44701T), isolated from a smear-ripened cheese.</title>
        <authorList>
            <consortium name="US DOE Joint Genome Institute (JGI-PGF)"/>
            <person name="Walter F."/>
            <person name="Albersmeier A."/>
            <person name="Kalinowski J."/>
            <person name="Ruckert C."/>
        </authorList>
    </citation>
    <scope>NUCLEOTIDE SEQUENCE</scope>
    <source>
        <strain evidence="2">KCTC 12711</strain>
    </source>
</reference>
<feature type="chain" id="PRO_5037759824" description="Outer membrane lipoprotein-sorting protein" evidence="1">
    <location>
        <begin position="25"/>
        <end position="289"/>
    </location>
</feature>